<name>A0A814QN16_9BILA</name>
<evidence type="ECO:0000313" key="2">
    <source>
        <dbReference type="Proteomes" id="UP000663879"/>
    </source>
</evidence>
<evidence type="ECO:0000313" key="1">
    <source>
        <dbReference type="EMBL" id="CAF1121267.1"/>
    </source>
</evidence>
<gene>
    <name evidence="1" type="ORF">OXX778_LOCUS22052</name>
</gene>
<organism evidence="1 2">
    <name type="scientific">Brachionus calyciflorus</name>
    <dbReference type="NCBI Taxonomy" id="104777"/>
    <lineage>
        <taxon>Eukaryota</taxon>
        <taxon>Metazoa</taxon>
        <taxon>Spiralia</taxon>
        <taxon>Gnathifera</taxon>
        <taxon>Rotifera</taxon>
        <taxon>Eurotatoria</taxon>
        <taxon>Monogononta</taxon>
        <taxon>Pseudotrocha</taxon>
        <taxon>Ploima</taxon>
        <taxon>Brachionidae</taxon>
        <taxon>Brachionus</taxon>
    </lineage>
</organism>
<proteinExistence type="predicted"/>
<protein>
    <submittedName>
        <fullName evidence="1">Uncharacterized protein</fullName>
    </submittedName>
</protein>
<sequence length="173" mass="20304">MNKIRSDTNLKKIKKLLEDFIEKNTIDDKLVDYLVNDFEKQTYYLTEKQSNNKPYFKKIDLNYPSIVLSIDGKVLEAVLKSLVVGSFDSSYQIKHKDYTKMWISEDFIDIFSSINNQVRVYPIYYLIETKLKEDKLTTIEMAAALEVVRKAGFTKKKFDSRLKISSELKKMIS</sequence>
<keyword evidence="2" id="KW-1185">Reference proteome</keyword>
<comment type="caution">
    <text evidence="1">The sequence shown here is derived from an EMBL/GenBank/DDBJ whole genome shotgun (WGS) entry which is preliminary data.</text>
</comment>
<reference evidence="1" key="1">
    <citation type="submission" date="2021-02" db="EMBL/GenBank/DDBJ databases">
        <authorList>
            <person name="Nowell W R."/>
        </authorList>
    </citation>
    <scope>NUCLEOTIDE SEQUENCE</scope>
    <source>
        <strain evidence="1">Ploen Becks lab</strain>
    </source>
</reference>
<dbReference type="AlphaFoldDB" id="A0A814QN16"/>
<accession>A0A814QN16</accession>
<dbReference type="Proteomes" id="UP000663879">
    <property type="component" value="Unassembled WGS sequence"/>
</dbReference>
<dbReference type="EMBL" id="CAJNOC010008837">
    <property type="protein sequence ID" value="CAF1121267.1"/>
    <property type="molecule type" value="Genomic_DNA"/>
</dbReference>